<dbReference type="AlphaFoldDB" id="A0AAV6TT99"/>
<protein>
    <recommendedName>
        <fullName evidence="7">Perilipin</fullName>
    </recommendedName>
</protein>
<evidence type="ECO:0000256" key="2">
    <source>
        <dbReference type="ARBA" id="ARBA00006311"/>
    </source>
</evidence>
<keyword evidence="6" id="KW-1185">Reference proteome</keyword>
<evidence type="ECO:0000256" key="3">
    <source>
        <dbReference type="ARBA" id="ARBA00022677"/>
    </source>
</evidence>
<dbReference type="EMBL" id="JAFNEN010001168">
    <property type="protein sequence ID" value="KAG8174650.1"/>
    <property type="molecule type" value="Genomic_DNA"/>
</dbReference>
<dbReference type="GO" id="GO:0019915">
    <property type="term" value="P:lipid storage"/>
    <property type="evidence" value="ECO:0007669"/>
    <property type="project" value="TreeGrafter"/>
</dbReference>
<dbReference type="SUPFAM" id="SSF109775">
    <property type="entry name" value="Mannose-6-phosphate receptor binding protein 1 (Tip47), C-terminal domain"/>
    <property type="match status" value="1"/>
</dbReference>
<comment type="caution">
    <text evidence="5">The sequence shown here is derived from an EMBL/GenBank/DDBJ whole genome shotgun (WGS) entry which is preliminary data.</text>
</comment>
<feature type="compositionally biased region" description="Basic and acidic residues" evidence="4">
    <location>
        <begin position="358"/>
        <end position="371"/>
    </location>
</feature>
<dbReference type="GO" id="GO:0005811">
    <property type="term" value="C:lipid droplet"/>
    <property type="evidence" value="ECO:0007669"/>
    <property type="project" value="UniProtKB-SubCell"/>
</dbReference>
<name>A0AAV6TT99_9ARAC</name>
<dbReference type="GO" id="GO:0010890">
    <property type="term" value="P:positive regulation of triglyceride storage"/>
    <property type="evidence" value="ECO:0007669"/>
    <property type="project" value="TreeGrafter"/>
</dbReference>
<dbReference type="Proteomes" id="UP000827092">
    <property type="component" value="Unassembled WGS sequence"/>
</dbReference>
<gene>
    <name evidence="5" type="ORF">JTE90_014226</name>
</gene>
<proteinExistence type="inferred from homology"/>
<keyword evidence="3" id="KW-0551">Lipid droplet</keyword>
<evidence type="ECO:0000313" key="6">
    <source>
        <dbReference type="Proteomes" id="UP000827092"/>
    </source>
</evidence>
<reference evidence="5 6" key="1">
    <citation type="journal article" date="2022" name="Nat. Ecol. Evol.">
        <title>A masculinizing supergene underlies an exaggerated male reproductive morph in a spider.</title>
        <authorList>
            <person name="Hendrickx F."/>
            <person name="De Corte Z."/>
            <person name="Sonet G."/>
            <person name="Van Belleghem S.M."/>
            <person name="Kostlbacher S."/>
            <person name="Vangestel C."/>
        </authorList>
    </citation>
    <scope>NUCLEOTIDE SEQUENCE [LARGE SCALE GENOMIC DNA]</scope>
    <source>
        <strain evidence="5">W744_W776</strain>
    </source>
</reference>
<organism evidence="5 6">
    <name type="scientific">Oedothorax gibbosus</name>
    <dbReference type="NCBI Taxonomy" id="931172"/>
    <lineage>
        <taxon>Eukaryota</taxon>
        <taxon>Metazoa</taxon>
        <taxon>Ecdysozoa</taxon>
        <taxon>Arthropoda</taxon>
        <taxon>Chelicerata</taxon>
        <taxon>Arachnida</taxon>
        <taxon>Araneae</taxon>
        <taxon>Araneomorphae</taxon>
        <taxon>Entelegynae</taxon>
        <taxon>Araneoidea</taxon>
        <taxon>Linyphiidae</taxon>
        <taxon>Erigoninae</taxon>
        <taxon>Oedothorax</taxon>
    </lineage>
</organism>
<dbReference type="PANTHER" id="PTHR14024">
    <property type="entry name" value="PERILIPIN"/>
    <property type="match status" value="1"/>
</dbReference>
<sequence length="380" mass="42805">MVNSAWDYAALTYSHIKEYNKLVNFTLTNAERTATFVVGQAKPVVLKFEKQIQAVDDLACKGLVTLEEKVPFIKKPAEEIIDETRKMYSDTVNSRLEGIKKYGNDTVKSATDFGLRRANAIFGPKLVQTVLSSVDGVLVVTQNYIDQMLPPTKEETQCNGKKEENERQSALVRLTRISKTVRRRAYKALVLKVELIQELSFDLLLTPPLRLIEFSKTNLDAAIEYANKLWIAIRHPEVEQAENSEKNHIEQQLLFLARLVSQQVASTYSSLTLTTPDTNSQEPNQGPVVAVKDGALWVVGMLRLIPALLPMYIYGLLSWIENKKQKDEEPTKDDEKVEVAKTNGVKKENNHSSNDGSHSNKTEETNGHNSDDSIPEEDEN</sequence>
<evidence type="ECO:0000256" key="1">
    <source>
        <dbReference type="ARBA" id="ARBA00004502"/>
    </source>
</evidence>
<dbReference type="Pfam" id="PF03036">
    <property type="entry name" value="Perilipin"/>
    <property type="match status" value="1"/>
</dbReference>
<evidence type="ECO:0008006" key="7">
    <source>
        <dbReference type="Google" id="ProtNLM"/>
    </source>
</evidence>
<dbReference type="GO" id="GO:0005829">
    <property type="term" value="C:cytosol"/>
    <property type="evidence" value="ECO:0007669"/>
    <property type="project" value="TreeGrafter"/>
</dbReference>
<comment type="subcellular location">
    <subcellularLocation>
        <location evidence="1">Lipid droplet</location>
    </subcellularLocation>
</comment>
<accession>A0AAV6TT99</accession>
<comment type="similarity">
    <text evidence="2">Belongs to the perilipin family.</text>
</comment>
<dbReference type="PANTHER" id="PTHR14024:SF49">
    <property type="entry name" value="LIPID STORAGE DROPLETS SURFACE-BINDING PROTEIN 1"/>
    <property type="match status" value="1"/>
</dbReference>
<evidence type="ECO:0000313" key="5">
    <source>
        <dbReference type="EMBL" id="KAG8174650.1"/>
    </source>
</evidence>
<evidence type="ECO:0000256" key="4">
    <source>
        <dbReference type="SAM" id="MobiDB-lite"/>
    </source>
</evidence>
<feature type="region of interest" description="Disordered" evidence="4">
    <location>
        <begin position="325"/>
        <end position="380"/>
    </location>
</feature>
<feature type="compositionally biased region" description="Basic and acidic residues" evidence="4">
    <location>
        <begin position="325"/>
        <end position="350"/>
    </location>
</feature>
<dbReference type="InterPro" id="IPR004279">
    <property type="entry name" value="Perilipin"/>
</dbReference>